<dbReference type="OrthoDB" id="6120884at2759"/>
<dbReference type="CDD" id="cd05481">
    <property type="entry name" value="retropepsin_like_LTR_1"/>
    <property type="match status" value="1"/>
</dbReference>
<feature type="region of interest" description="Disordered" evidence="1">
    <location>
        <begin position="171"/>
        <end position="200"/>
    </location>
</feature>
<sequence>MDEELRRYFQYHRRECLCQRQKYNSVIIIINISELSEEDKKNPAKIYEKFEELLNIFRPNFRAARLDYFYMRQQKEETLDAFYIRCREKAKTCDFEPEEEKEFFLILLVASTPLKDFQKWLISQKKTVTLEKVLAEGRSYEAQALNVKHIHEREKTSVDVAAGHWEKQCLKKQKSNNSRKTRSRRPPTPHRGSHKRRQRKVDVVAYDTEEEITEYDYDSIEVGVTVAIEGIRNEAYTKIAFRLNSEDRCRRTVKVKVDTGAQGNTLPLRIYHQLFPDDIGTDGLPSQKTQAKARNVRLKAYNGTLIPCFGQVRLQCLDHNSRWSSQTFFVVDVEGPAVAGLPMAEKLGLVILSCNITTDTVAHQRNTNLHTSYNSTTQNHPGIPHHTTAKSNNHTTADPHTNHFITHTYTYTSTASAQKISTETTEHTKKHSPNMYTSTPHPMLHNMAEPSGGPNLLNRHISGHTSQPIVNDVSRHSHSDEGFIKGVNKVTKISLDSWIEGHSTPGN</sequence>
<dbReference type="EMBL" id="AMQN01000721">
    <property type="status" value="NOT_ANNOTATED_CDS"/>
    <property type="molecule type" value="Genomic_DNA"/>
</dbReference>
<evidence type="ECO:0000256" key="1">
    <source>
        <dbReference type="SAM" id="MobiDB-lite"/>
    </source>
</evidence>
<dbReference type="OMA" id="AKCHGCE"/>
<protein>
    <submittedName>
        <fullName evidence="2 3">Uncharacterized protein</fullName>
    </submittedName>
</protein>
<dbReference type="EMBL" id="KB295062">
    <property type="protein sequence ID" value="ELU13661.1"/>
    <property type="molecule type" value="Genomic_DNA"/>
</dbReference>
<dbReference type="EMBL" id="AMQN01000719">
    <property type="status" value="NOT_ANNOTATED_CDS"/>
    <property type="molecule type" value="Genomic_DNA"/>
</dbReference>
<dbReference type="Proteomes" id="UP000014760">
    <property type="component" value="Unassembled WGS sequence"/>
</dbReference>
<evidence type="ECO:0000313" key="3">
    <source>
        <dbReference type="EnsemblMetazoa" id="CapteP190238"/>
    </source>
</evidence>
<reference evidence="4" key="1">
    <citation type="submission" date="2012-12" db="EMBL/GenBank/DDBJ databases">
        <authorList>
            <person name="Hellsten U."/>
            <person name="Grimwood J."/>
            <person name="Chapman J.A."/>
            <person name="Shapiro H."/>
            <person name="Aerts A."/>
            <person name="Otillar R.P."/>
            <person name="Terry A.Y."/>
            <person name="Boore J.L."/>
            <person name="Simakov O."/>
            <person name="Marletaz F."/>
            <person name="Cho S.-J."/>
            <person name="Edsinger-Gonzales E."/>
            <person name="Havlak P."/>
            <person name="Kuo D.-H."/>
            <person name="Larsson T."/>
            <person name="Lv J."/>
            <person name="Arendt D."/>
            <person name="Savage R."/>
            <person name="Osoegawa K."/>
            <person name="de Jong P."/>
            <person name="Lindberg D.R."/>
            <person name="Seaver E.C."/>
            <person name="Weisblat D.A."/>
            <person name="Putnam N.H."/>
            <person name="Grigoriev I.V."/>
            <person name="Rokhsar D.S."/>
        </authorList>
    </citation>
    <scope>NUCLEOTIDE SEQUENCE</scope>
    <source>
        <strain evidence="4">I ESC-2004</strain>
    </source>
</reference>
<keyword evidence="4" id="KW-1185">Reference proteome</keyword>
<accession>R7VBJ8</accession>
<organism evidence="2">
    <name type="scientific">Capitella teleta</name>
    <name type="common">Polychaete worm</name>
    <dbReference type="NCBI Taxonomy" id="283909"/>
    <lineage>
        <taxon>Eukaryota</taxon>
        <taxon>Metazoa</taxon>
        <taxon>Spiralia</taxon>
        <taxon>Lophotrochozoa</taxon>
        <taxon>Annelida</taxon>
        <taxon>Polychaeta</taxon>
        <taxon>Sedentaria</taxon>
        <taxon>Scolecida</taxon>
        <taxon>Capitellidae</taxon>
        <taxon>Capitella</taxon>
    </lineage>
</organism>
<dbReference type="EnsemblMetazoa" id="CapteT190238">
    <property type="protein sequence ID" value="CapteP190238"/>
    <property type="gene ID" value="CapteG190238"/>
</dbReference>
<evidence type="ECO:0000313" key="2">
    <source>
        <dbReference type="EMBL" id="ELU13661.1"/>
    </source>
</evidence>
<dbReference type="AlphaFoldDB" id="R7VBJ8"/>
<dbReference type="HOGENOM" id="CLU_537759_0_0_1"/>
<dbReference type="EMBL" id="AMQN01000720">
    <property type="status" value="NOT_ANNOTATED_CDS"/>
    <property type="molecule type" value="Genomic_DNA"/>
</dbReference>
<proteinExistence type="predicted"/>
<reference evidence="3" key="3">
    <citation type="submission" date="2015-06" db="UniProtKB">
        <authorList>
            <consortium name="EnsemblMetazoa"/>
        </authorList>
    </citation>
    <scope>IDENTIFICATION</scope>
</reference>
<name>R7VBJ8_CAPTE</name>
<reference evidence="2 4" key="2">
    <citation type="journal article" date="2013" name="Nature">
        <title>Insights into bilaterian evolution from three spiralian genomes.</title>
        <authorList>
            <person name="Simakov O."/>
            <person name="Marletaz F."/>
            <person name="Cho S.J."/>
            <person name="Edsinger-Gonzales E."/>
            <person name="Havlak P."/>
            <person name="Hellsten U."/>
            <person name="Kuo D.H."/>
            <person name="Larsson T."/>
            <person name="Lv J."/>
            <person name="Arendt D."/>
            <person name="Savage R."/>
            <person name="Osoegawa K."/>
            <person name="de Jong P."/>
            <person name="Grimwood J."/>
            <person name="Chapman J.A."/>
            <person name="Shapiro H."/>
            <person name="Aerts A."/>
            <person name="Otillar R.P."/>
            <person name="Terry A.Y."/>
            <person name="Boore J.L."/>
            <person name="Grigoriev I.V."/>
            <person name="Lindberg D.R."/>
            <person name="Seaver E.C."/>
            <person name="Weisblat D.A."/>
            <person name="Putnam N.H."/>
            <person name="Rokhsar D.S."/>
        </authorList>
    </citation>
    <scope>NUCLEOTIDE SEQUENCE</scope>
    <source>
        <strain evidence="2 4">I ESC-2004</strain>
    </source>
</reference>
<gene>
    <name evidence="2" type="ORF">CAPTEDRAFT_190238</name>
</gene>
<feature type="compositionally biased region" description="Basic residues" evidence="1">
    <location>
        <begin position="171"/>
        <end position="199"/>
    </location>
</feature>
<evidence type="ECO:0000313" key="4">
    <source>
        <dbReference type="Proteomes" id="UP000014760"/>
    </source>
</evidence>